<name>A0A7J7IJC4_9RHOD</name>
<dbReference type="Gene3D" id="3.90.550.10">
    <property type="entry name" value="Spore Coat Polysaccharide Biosynthesis Protein SpsA, Chain A"/>
    <property type="match status" value="1"/>
</dbReference>
<proteinExistence type="predicted"/>
<dbReference type="Proteomes" id="UP000530660">
    <property type="component" value="Unassembled WGS sequence"/>
</dbReference>
<reference evidence="1 2" key="1">
    <citation type="journal article" date="2020" name="J. Phycol.">
        <title>Comparative genome analysis reveals Cyanidiococcus gen. nov., a new extremophilic red algal genus sister to Cyanidioschyzon (Cyanidioschyzonaceae, Rhodophyta).</title>
        <authorList>
            <person name="Liu S.-L."/>
            <person name="Chiang Y.-R."/>
            <person name="Yoon H.S."/>
            <person name="Fu H.-Y."/>
        </authorList>
    </citation>
    <scope>NUCLEOTIDE SEQUENCE [LARGE SCALE GENOMIC DNA]</scope>
    <source>
        <strain evidence="1 2">THAL066</strain>
    </source>
</reference>
<protein>
    <submittedName>
        <fullName evidence="1">Uncharacterized protein</fullName>
    </submittedName>
</protein>
<gene>
    <name evidence="1" type="ORF">F1559_000755</name>
</gene>
<sequence>MTAIIDRHRSLRRSDPAYGAIVVTGSRSNSSASASSSYGRILRDQRNPSCISQIVEKKQINLLPDSDPQKRMLDELDEFNSGIFIARAPALFSALSDVKPHQVGSERYEYYATDFVRQMVASGLHVYAWQVPPVIQYKIEGANTLEELEEIEIRRRAQHERAFEVTNDASQ</sequence>
<comment type="caution">
    <text evidence="1">The sequence shown here is derived from an EMBL/GenBank/DDBJ whole genome shotgun (WGS) entry which is preliminary data.</text>
</comment>
<organism evidence="1 2">
    <name type="scientific">Cyanidiococcus yangmingshanensis</name>
    <dbReference type="NCBI Taxonomy" id="2690220"/>
    <lineage>
        <taxon>Eukaryota</taxon>
        <taxon>Rhodophyta</taxon>
        <taxon>Bangiophyceae</taxon>
        <taxon>Cyanidiales</taxon>
        <taxon>Cyanidiaceae</taxon>
        <taxon>Cyanidiococcus</taxon>
    </lineage>
</organism>
<keyword evidence="2" id="KW-1185">Reference proteome</keyword>
<dbReference type="OrthoDB" id="2866at2759"/>
<accession>A0A7J7IJC4</accession>
<dbReference type="AlphaFoldDB" id="A0A7J7IJC4"/>
<evidence type="ECO:0000313" key="1">
    <source>
        <dbReference type="EMBL" id="KAF6003193.1"/>
    </source>
</evidence>
<dbReference type="InterPro" id="IPR029044">
    <property type="entry name" value="Nucleotide-diphossugar_trans"/>
</dbReference>
<evidence type="ECO:0000313" key="2">
    <source>
        <dbReference type="Proteomes" id="UP000530660"/>
    </source>
</evidence>
<dbReference type="EMBL" id="VWRR01000007">
    <property type="protein sequence ID" value="KAF6003193.1"/>
    <property type="molecule type" value="Genomic_DNA"/>
</dbReference>
<dbReference type="SUPFAM" id="SSF53448">
    <property type="entry name" value="Nucleotide-diphospho-sugar transferases"/>
    <property type="match status" value="1"/>
</dbReference>